<evidence type="ECO:0000313" key="4">
    <source>
        <dbReference type="Proteomes" id="UP000257074"/>
    </source>
</evidence>
<feature type="compositionally biased region" description="Basic and acidic residues" evidence="1">
    <location>
        <begin position="57"/>
        <end position="66"/>
    </location>
</feature>
<evidence type="ECO:0000313" key="3">
    <source>
        <dbReference type="EMBL" id="RGW62918.1"/>
    </source>
</evidence>
<accession>A0A3D8TYT9</accession>
<proteinExistence type="predicted"/>
<dbReference type="GeneID" id="69578151"/>
<sequence>MQFVLVSLADEPYLDFDYPSFHVLGFLLYEIANAGFSCHQLPVAPLPVDVPPPNDEELSKDGDGPV</sequence>
<reference evidence="2 4" key="1">
    <citation type="journal article" date="2017" name="Anaerobe">
        <title>Quantification, isolation and characterization of Bifidobacterium from the vaginal microbiomes of reproductive aged women.</title>
        <authorList>
            <person name="Freitas A.C."/>
            <person name="Hill J.E."/>
        </authorList>
    </citation>
    <scope>NUCLEOTIDE SEQUENCE [LARGE SCALE GENOMIC DNA]</scope>
    <source>
        <strain evidence="2 4">N6D05</strain>
    </source>
</reference>
<dbReference type="Proteomes" id="UP000257074">
    <property type="component" value="Unassembled WGS sequence"/>
</dbReference>
<gene>
    <name evidence="2" type="ORF">CE169_06475</name>
    <name evidence="3" type="ORF">DWV59_11385</name>
</gene>
<protein>
    <submittedName>
        <fullName evidence="2">Uncharacterized protein</fullName>
    </submittedName>
</protein>
<feature type="region of interest" description="Disordered" evidence="1">
    <location>
        <begin position="47"/>
        <end position="66"/>
    </location>
</feature>
<name>A0A3D8TYT9_BIFLN</name>
<dbReference type="AlphaFoldDB" id="A0A3D8TYT9"/>
<evidence type="ECO:0000313" key="2">
    <source>
        <dbReference type="EMBL" id="RDX08109.1"/>
    </source>
</evidence>
<dbReference type="Proteomes" id="UP000265775">
    <property type="component" value="Unassembled WGS sequence"/>
</dbReference>
<organism evidence="2 4">
    <name type="scientific">Bifidobacterium longum</name>
    <dbReference type="NCBI Taxonomy" id="216816"/>
    <lineage>
        <taxon>Bacteria</taxon>
        <taxon>Bacillati</taxon>
        <taxon>Actinomycetota</taxon>
        <taxon>Actinomycetes</taxon>
        <taxon>Bifidobacteriales</taxon>
        <taxon>Bifidobacteriaceae</taxon>
        <taxon>Bifidobacterium</taxon>
    </lineage>
</organism>
<reference evidence="3 5" key="2">
    <citation type="submission" date="2018-08" db="EMBL/GenBank/DDBJ databases">
        <title>A genome reference for cultivated species of the human gut microbiota.</title>
        <authorList>
            <person name="Zou Y."/>
            <person name="Xue W."/>
            <person name="Luo G."/>
        </authorList>
    </citation>
    <scope>NUCLEOTIDE SEQUENCE [LARGE SCALE GENOMIC DNA]</scope>
    <source>
        <strain evidence="3 5">AF11-12</strain>
    </source>
</reference>
<dbReference type="RefSeq" id="WP_007054993.1">
    <property type="nucleotide sequence ID" value="NZ_CP065396.1"/>
</dbReference>
<dbReference type="EMBL" id="QSAR01000021">
    <property type="protein sequence ID" value="RGW62918.1"/>
    <property type="molecule type" value="Genomic_DNA"/>
</dbReference>
<dbReference type="EMBL" id="NJNR01000031">
    <property type="protein sequence ID" value="RDX08109.1"/>
    <property type="molecule type" value="Genomic_DNA"/>
</dbReference>
<evidence type="ECO:0000256" key="1">
    <source>
        <dbReference type="SAM" id="MobiDB-lite"/>
    </source>
</evidence>
<comment type="caution">
    <text evidence="2">The sequence shown here is derived from an EMBL/GenBank/DDBJ whole genome shotgun (WGS) entry which is preliminary data.</text>
</comment>
<evidence type="ECO:0000313" key="5">
    <source>
        <dbReference type="Proteomes" id="UP000265775"/>
    </source>
</evidence>